<dbReference type="Proteomes" id="UP000465304">
    <property type="component" value="Unassembled WGS sequence"/>
</dbReference>
<evidence type="ECO:0000256" key="6">
    <source>
        <dbReference type="ARBA" id="ARBA00022963"/>
    </source>
</evidence>
<evidence type="ECO:0000256" key="7">
    <source>
        <dbReference type="ARBA" id="ARBA00023002"/>
    </source>
</evidence>
<evidence type="ECO:0000256" key="5">
    <source>
        <dbReference type="ARBA" id="ARBA00022723"/>
    </source>
</evidence>
<keyword evidence="12" id="KW-0753">Steroid metabolism</keyword>
<dbReference type="FunFam" id="1.10.630.10:FF:000018">
    <property type="entry name" value="Cytochrome P450 monooxygenase"/>
    <property type="match status" value="1"/>
</dbReference>
<proteinExistence type="inferred from homology"/>
<keyword evidence="11" id="KW-1207">Sterol metabolism</keyword>
<evidence type="ECO:0000256" key="3">
    <source>
        <dbReference type="ARBA" id="ARBA00022548"/>
    </source>
</evidence>
<gene>
    <name evidence="19" type="ORF">MHIP_48530</name>
</gene>
<evidence type="ECO:0000256" key="15">
    <source>
        <dbReference type="ARBA" id="ARBA00079588"/>
    </source>
</evidence>
<keyword evidence="10" id="KW-0443">Lipid metabolism</keyword>
<accession>A0A7I9ZTK6</accession>
<evidence type="ECO:0000256" key="10">
    <source>
        <dbReference type="ARBA" id="ARBA00023098"/>
    </source>
</evidence>
<dbReference type="InterPro" id="IPR001128">
    <property type="entry name" value="Cyt_P450"/>
</dbReference>
<dbReference type="PANTHER" id="PTHR46696:SF4">
    <property type="entry name" value="BIOTIN BIOSYNTHESIS CYTOCHROME P450"/>
    <property type="match status" value="1"/>
</dbReference>
<evidence type="ECO:0000256" key="17">
    <source>
        <dbReference type="ARBA" id="ARBA00083909"/>
    </source>
</evidence>
<evidence type="ECO:0000313" key="20">
    <source>
        <dbReference type="Proteomes" id="UP000465304"/>
    </source>
</evidence>
<keyword evidence="20" id="KW-1185">Reference proteome</keyword>
<organism evidence="19 20">
    <name type="scientific">Mycolicibacterium hippocampi</name>
    <dbReference type="NCBI Taxonomy" id="659824"/>
    <lineage>
        <taxon>Bacteria</taxon>
        <taxon>Bacillati</taxon>
        <taxon>Actinomycetota</taxon>
        <taxon>Actinomycetes</taxon>
        <taxon>Mycobacteriales</taxon>
        <taxon>Mycobacteriaceae</taxon>
        <taxon>Mycolicibacterium</taxon>
    </lineage>
</organism>
<reference evidence="19 20" key="1">
    <citation type="journal article" date="2019" name="Emerg. Microbes Infect.">
        <title>Comprehensive subspecies identification of 175 nontuberculous mycobacteria species based on 7547 genomic profiles.</title>
        <authorList>
            <person name="Matsumoto Y."/>
            <person name="Kinjo T."/>
            <person name="Motooka D."/>
            <person name="Nabeya D."/>
            <person name="Jung N."/>
            <person name="Uechi K."/>
            <person name="Horii T."/>
            <person name="Iida T."/>
            <person name="Fujita J."/>
            <person name="Nakamura S."/>
        </authorList>
    </citation>
    <scope>NUCLEOTIDE SEQUENCE [LARGE SCALE GENOMIC DNA]</scope>
    <source>
        <strain evidence="19 20">JCM 30996</strain>
    </source>
</reference>
<keyword evidence="6" id="KW-0442">Lipid degradation</keyword>
<comment type="similarity">
    <text evidence="2 18">Belongs to the cytochrome P450 family.</text>
</comment>
<evidence type="ECO:0000256" key="14">
    <source>
        <dbReference type="ARBA" id="ARBA00070775"/>
    </source>
</evidence>
<dbReference type="Gene3D" id="1.10.630.10">
    <property type="entry name" value="Cytochrome P450"/>
    <property type="match status" value="1"/>
</dbReference>
<evidence type="ECO:0000256" key="8">
    <source>
        <dbReference type="ARBA" id="ARBA00023004"/>
    </source>
</evidence>
<comment type="caution">
    <text evidence="19">The sequence shown here is derived from an EMBL/GenBank/DDBJ whole genome shotgun (WGS) entry which is preliminary data.</text>
</comment>
<sequence>MPETIPPLTLACPRCQSCETNGIPLSYEDLSSERDTVTISADSSDVDDVATDELYYDTYGVDLNMNPYPVFARMREEAPLYYNAKHDFYALSRFDDVNRALIDHETFISGRGAILEIIKSGMEIPPGTLIFEDPPIHNIHRNLLSRMFTPRKVLALEPQIREFTARCLDPLVGTERFDFVNDLGEQMPMRVIGMLLGIPEEHQRRVTDHGEATLQSQQVDLMATGEVFAEFIDYRTEHPSDDIMTDLLNVEFEDETGTVRRLTRAELLMYLTVVATAGAETTTRMIGWAGKTLADYPDQRRDLAENPELIPGAIEEILRWEPPALQVARYVARDTEYYGRPVPEGSAILLLVGAANRDHRRFPPDGDVFDVRRVPRSHLTFGAGTHFCMGNALARLEGRIALEEILKRFPEWEVDWPNAVPSQTTAVRGWESMPTFVS</sequence>
<dbReference type="PANTHER" id="PTHR46696">
    <property type="entry name" value="P450, PUTATIVE (EUROFUNG)-RELATED"/>
    <property type="match status" value="1"/>
</dbReference>
<keyword evidence="9 18" id="KW-0503">Monooxygenase</keyword>
<dbReference type="PROSITE" id="PS00086">
    <property type="entry name" value="CYTOCHROME_P450"/>
    <property type="match status" value="1"/>
</dbReference>
<dbReference type="InterPro" id="IPR036396">
    <property type="entry name" value="Cyt_P450_sf"/>
</dbReference>
<evidence type="ECO:0000256" key="2">
    <source>
        <dbReference type="ARBA" id="ARBA00010617"/>
    </source>
</evidence>
<dbReference type="EMBL" id="BLLB01000002">
    <property type="protein sequence ID" value="GFH04370.1"/>
    <property type="molecule type" value="Genomic_DNA"/>
</dbReference>
<evidence type="ECO:0000256" key="9">
    <source>
        <dbReference type="ARBA" id="ARBA00023033"/>
    </source>
</evidence>
<evidence type="ECO:0000256" key="1">
    <source>
        <dbReference type="ARBA" id="ARBA00001971"/>
    </source>
</evidence>
<evidence type="ECO:0000256" key="12">
    <source>
        <dbReference type="ARBA" id="ARBA00023221"/>
    </source>
</evidence>
<protein>
    <recommendedName>
        <fullName evidence="14">Steroid C26-monooxygenase</fullName>
    </recommendedName>
    <alternativeName>
        <fullName evidence="15">Cholest-4-en-3-one C26-monooxygenase</fullName>
    </alternativeName>
    <alternativeName>
        <fullName evidence="17">Cholesterol C26-monooxygenase</fullName>
    </alternativeName>
    <alternativeName>
        <fullName evidence="16">Steroid C27-monooxygenase</fullName>
    </alternativeName>
</protein>
<evidence type="ECO:0000256" key="11">
    <source>
        <dbReference type="ARBA" id="ARBA00023166"/>
    </source>
</evidence>
<dbReference type="GO" id="GO:0020037">
    <property type="term" value="F:heme binding"/>
    <property type="evidence" value="ECO:0007669"/>
    <property type="project" value="InterPro"/>
</dbReference>
<keyword evidence="5 18" id="KW-0479">Metal-binding</keyword>
<name>A0A7I9ZTK6_9MYCO</name>
<evidence type="ECO:0000256" key="18">
    <source>
        <dbReference type="RuleBase" id="RU000461"/>
    </source>
</evidence>
<evidence type="ECO:0000256" key="13">
    <source>
        <dbReference type="ARBA" id="ARBA00049645"/>
    </source>
</evidence>
<comment type="cofactor">
    <cofactor evidence="1">
        <name>heme</name>
        <dbReference type="ChEBI" id="CHEBI:30413"/>
    </cofactor>
</comment>
<keyword evidence="3" id="KW-0153">Cholesterol metabolism</keyword>
<evidence type="ECO:0000313" key="19">
    <source>
        <dbReference type="EMBL" id="GFH04370.1"/>
    </source>
</evidence>
<dbReference type="SUPFAM" id="SSF48264">
    <property type="entry name" value="Cytochrome P450"/>
    <property type="match status" value="1"/>
</dbReference>
<keyword evidence="7 18" id="KW-0560">Oxidoreductase</keyword>
<dbReference type="InterPro" id="IPR002397">
    <property type="entry name" value="Cyt_P450_B"/>
</dbReference>
<dbReference type="AlphaFoldDB" id="A0A7I9ZTK6"/>
<dbReference type="PRINTS" id="PR00359">
    <property type="entry name" value="BP450"/>
</dbReference>
<dbReference type="GO" id="GO:0006707">
    <property type="term" value="P:cholesterol catabolic process"/>
    <property type="evidence" value="ECO:0007669"/>
    <property type="project" value="TreeGrafter"/>
</dbReference>
<evidence type="ECO:0000256" key="4">
    <source>
        <dbReference type="ARBA" id="ARBA00022617"/>
    </source>
</evidence>
<dbReference type="Pfam" id="PF00067">
    <property type="entry name" value="p450"/>
    <property type="match status" value="1"/>
</dbReference>
<dbReference type="GO" id="GO:0036199">
    <property type="term" value="F:cholest-4-en-3-one 26-monooxygenase activity"/>
    <property type="evidence" value="ECO:0007669"/>
    <property type="project" value="TreeGrafter"/>
</dbReference>
<dbReference type="InterPro" id="IPR017972">
    <property type="entry name" value="Cyt_P450_CS"/>
</dbReference>
<dbReference type="PRINTS" id="PR00385">
    <property type="entry name" value="P450"/>
</dbReference>
<keyword evidence="4 18" id="KW-0349">Heme</keyword>
<dbReference type="GO" id="GO:0005506">
    <property type="term" value="F:iron ion binding"/>
    <property type="evidence" value="ECO:0007669"/>
    <property type="project" value="InterPro"/>
</dbReference>
<dbReference type="GO" id="GO:0008395">
    <property type="term" value="F:steroid hydroxylase activity"/>
    <property type="evidence" value="ECO:0007669"/>
    <property type="project" value="TreeGrafter"/>
</dbReference>
<keyword evidence="8 18" id="KW-0408">Iron</keyword>
<comment type="pathway">
    <text evidence="13">Steroid metabolism; cholesterol degradation.</text>
</comment>
<evidence type="ECO:0000256" key="16">
    <source>
        <dbReference type="ARBA" id="ARBA00082981"/>
    </source>
</evidence>